<comment type="caution">
    <text evidence="2">The sequence shown here is derived from an EMBL/GenBank/DDBJ whole genome shotgun (WGS) entry which is preliminary data.</text>
</comment>
<gene>
    <name evidence="2" type="ORF">CHRIB12_LOCUS16359</name>
</gene>
<dbReference type="VEuPathDB" id="FungiDB:RhiirFUN_018014"/>
<accession>A0A916EFL7</accession>
<feature type="compositionally biased region" description="Low complexity" evidence="1">
    <location>
        <begin position="384"/>
        <end position="394"/>
    </location>
</feature>
<feature type="region of interest" description="Disordered" evidence="1">
    <location>
        <begin position="365"/>
        <end position="394"/>
    </location>
</feature>
<organism evidence="2 3">
    <name type="scientific">Rhizophagus irregularis</name>
    <dbReference type="NCBI Taxonomy" id="588596"/>
    <lineage>
        <taxon>Eukaryota</taxon>
        <taxon>Fungi</taxon>
        <taxon>Fungi incertae sedis</taxon>
        <taxon>Mucoromycota</taxon>
        <taxon>Glomeromycotina</taxon>
        <taxon>Glomeromycetes</taxon>
        <taxon>Glomerales</taxon>
        <taxon>Glomeraceae</taxon>
        <taxon>Rhizophagus</taxon>
    </lineage>
</organism>
<dbReference type="OrthoDB" id="2420749at2759"/>
<reference evidence="2" key="1">
    <citation type="submission" date="2020-05" db="EMBL/GenBank/DDBJ databases">
        <authorList>
            <person name="Rincon C."/>
            <person name="Sanders R I."/>
            <person name="Robbins C."/>
            <person name="Chaturvedi A."/>
        </authorList>
    </citation>
    <scope>NUCLEOTIDE SEQUENCE</scope>
    <source>
        <strain evidence="2">CHB12</strain>
    </source>
</reference>
<dbReference type="AlphaFoldDB" id="A0A916EFL7"/>
<evidence type="ECO:0000313" key="3">
    <source>
        <dbReference type="Proteomes" id="UP000684084"/>
    </source>
</evidence>
<evidence type="ECO:0000256" key="1">
    <source>
        <dbReference type="SAM" id="MobiDB-lite"/>
    </source>
</evidence>
<evidence type="ECO:0000313" key="2">
    <source>
        <dbReference type="EMBL" id="CAB5378764.1"/>
    </source>
</evidence>
<feature type="compositionally biased region" description="Low complexity" evidence="1">
    <location>
        <begin position="200"/>
        <end position="215"/>
    </location>
</feature>
<feature type="compositionally biased region" description="Polar residues" evidence="1">
    <location>
        <begin position="190"/>
        <end position="199"/>
    </location>
</feature>
<dbReference type="Proteomes" id="UP000684084">
    <property type="component" value="Unassembled WGS sequence"/>
</dbReference>
<name>A0A916EFL7_9GLOM</name>
<feature type="region of interest" description="Disordered" evidence="1">
    <location>
        <begin position="181"/>
        <end position="219"/>
    </location>
</feature>
<feature type="region of interest" description="Disordered" evidence="1">
    <location>
        <begin position="457"/>
        <end position="502"/>
    </location>
</feature>
<sequence>MPFRYELERYSRQYTSNKSAPQWTHISQPSIIILENMFPAGTINNGAGEPILKVVSDQTVLLESLNVSYRYAESLKAKALLKSPTIGIRYNYTVLDDNAMPICQETRKIQLRFKTVSDFESCASIIERYINCRRMNDPTLNLNGESSISNQTQENTNSVSQFRTSVVTYNNVNLERTQREPSVVNARAGQHQQRIGPQNSSSTASPTSSYTSAFSDNTRNSMIQIDEDRSKFQLRDSQSSFTNNINMQQFTVSQQNNQVRDVHKNNLSRSSMNNVELHQSNGIHDQNQQIKSANTSVRQRNSQNNSLPHINNQHMTSAVLRSSKYMENEHNQKSVSYTNNQSIYINPNITQNEPDKPSYTPSRYMSVPPQVSTHKTHKAPLSAQNDQFSRQSQQQAYSLQQQNEYNQKQYQIKLQTDTNESRVRQNLQTTHHNINIENSQRTFNEQENVEKNETNITQNNSSITDNASMGSSHTDNVNMTFQSSHQSMSPNNRKVTNSTQSRFGSFSNPQKNILQNMPNLQLPCTQNQITTNSVAVQQVKIKQEQMDISPTLHKKEPYFIDLTINEDDNGFEFDFQPTRVPSSHIQAKSQPNLINQSQFAQSIASQVHLQPTNSDQPSTLLSHSTQNTYSSAKQISPHLTQEGFQHLRNRPLSTIQPLNNNLIQRQHIPLPEDDDELQDWILEILKDPNFPQFISRVEKLWKVRLLAYDL</sequence>
<feature type="region of interest" description="Disordered" evidence="1">
    <location>
        <begin position="606"/>
        <end position="627"/>
    </location>
</feature>
<proteinExistence type="predicted"/>
<protein>
    <submittedName>
        <fullName evidence="2">Uncharacterized protein</fullName>
    </submittedName>
</protein>
<feature type="region of interest" description="Disordered" evidence="1">
    <location>
        <begin position="284"/>
        <end position="310"/>
    </location>
</feature>
<dbReference type="EMBL" id="CAGKOT010000039">
    <property type="protein sequence ID" value="CAB5378764.1"/>
    <property type="molecule type" value="Genomic_DNA"/>
</dbReference>